<comment type="caution">
    <text evidence="4">The sequence shown here is derived from an EMBL/GenBank/DDBJ whole genome shotgun (WGS) entry which is preliminary data.</text>
</comment>
<dbReference type="CDD" id="cd05233">
    <property type="entry name" value="SDR_c"/>
    <property type="match status" value="1"/>
</dbReference>
<dbReference type="Pfam" id="PF13561">
    <property type="entry name" value="adh_short_C2"/>
    <property type="match status" value="1"/>
</dbReference>
<dbReference type="PRINTS" id="PR00081">
    <property type="entry name" value="GDHRDH"/>
</dbReference>
<proteinExistence type="inferred from homology"/>
<comment type="similarity">
    <text evidence="1">Belongs to the short-chain dehydrogenases/reductases (SDR) family.</text>
</comment>
<reference evidence="4" key="1">
    <citation type="submission" date="2021-10" db="EMBL/GenBank/DDBJ databases">
        <title>Anaerobic single-cell dispensing facilitates the cultivation of human gut bacteria.</title>
        <authorList>
            <person name="Afrizal A."/>
        </authorList>
    </citation>
    <scope>NUCLEOTIDE SEQUENCE</scope>
    <source>
        <strain evidence="4">CLA-AA-H215</strain>
    </source>
</reference>
<dbReference type="InterPro" id="IPR051122">
    <property type="entry name" value="SDR_DHRS6-like"/>
</dbReference>
<evidence type="ECO:0000256" key="2">
    <source>
        <dbReference type="ARBA" id="ARBA00023002"/>
    </source>
</evidence>
<evidence type="ECO:0000256" key="1">
    <source>
        <dbReference type="ARBA" id="ARBA00006484"/>
    </source>
</evidence>
<dbReference type="InterPro" id="IPR036291">
    <property type="entry name" value="NAD(P)-bd_dom_sf"/>
</dbReference>
<sequence>MKKLQDKVAVFVGGGSAIATVALRHFMNEGAKVVLVDVDKKYFTRSEDIRAKYPERIRTFIGACSVQEDMDKAMEFAEKEFGKIDILCNYAGFHGGGDVVSVQKKLWDIAEDVTCLGTYRAVRAVYPYMKKNHYGRIMNFASIGGRANRGVPITYAGFKGAAIGLTRALALELAKDGITVNSMAPASIDTTEFERIPEKDSVPFTPPKGALKGGPGATRGGSFIPGRPLATMDEIAHTIVFMSSDDSAFLTGDCLDVNGGQFMQP</sequence>
<evidence type="ECO:0000313" key="4">
    <source>
        <dbReference type="EMBL" id="MCC2232009.1"/>
    </source>
</evidence>
<dbReference type="Gene3D" id="3.40.50.720">
    <property type="entry name" value="NAD(P)-binding Rossmann-like Domain"/>
    <property type="match status" value="1"/>
</dbReference>
<gene>
    <name evidence="4" type="ORF">LKD81_13550</name>
</gene>
<dbReference type="PANTHER" id="PTHR43477">
    <property type="entry name" value="DIHYDROANTICAPSIN 7-DEHYDROGENASE"/>
    <property type="match status" value="1"/>
</dbReference>
<dbReference type="GO" id="GO:0016491">
    <property type="term" value="F:oxidoreductase activity"/>
    <property type="evidence" value="ECO:0007669"/>
    <property type="project" value="UniProtKB-KW"/>
</dbReference>
<dbReference type="SUPFAM" id="SSF51735">
    <property type="entry name" value="NAD(P)-binding Rossmann-fold domains"/>
    <property type="match status" value="1"/>
</dbReference>
<dbReference type="AlphaFoldDB" id="A0AAE3EC78"/>
<name>A0AAE3EC78_9FIRM</name>
<feature type="region of interest" description="Disordered" evidence="3">
    <location>
        <begin position="198"/>
        <end position="222"/>
    </location>
</feature>
<dbReference type="RefSeq" id="WP_308454495.1">
    <property type="nucleotide sequence ID" value="NZ_JAJEQR010000047.1"/>
</dbReference>
<accession>A0AAE3EC78</accession>
<dbReference type="EMBL" id="JAJEQR010000047">
    <property type="protein sequence ID" value="MCC2232009.1"/>
    <property type="molecule type" value="Genomic_DNA"/>
</dbReference>
<keyword evidence="2" id="KW-0560">Oxidoreductase</keyword>
<keyword evidence="5" id="KW-1185">Reference proteome</keyword>
<organism evidence="4 5">
    <name type="scientific">Hominifimenecus microfluidus</name>
    <dbReference type="NCBI Taxonomy" id="2885348"/>
    <lineage>
        <taxon>Bacteria</taxon>
        <taxon>Bacillati</taxon>
        <taxon>Bacillota</taxon>
        <taxon>Clostridia</taxon>
        <taxon>Lachnospirales</taxon>
        <taxon>Lachnospiraceae</taxon>
        <taxon>Hominifimenecus</taxon>
    </lineage>
</organism>
<dbReference type="Proteomes" id="UP001198182">
    <property type="component" value="Unassembled WGS sequence"/>
</dbReference>
<evidence type="ECO:0000256" key="3">
    <source>
        <dbReference type="SAM" id="MobiDB-lite"/>
    </source>
</evidence>
<dbReference type="PANTHER" id="PTHR43477:SF1">
    <property type="entry name" value="DIHYDROANTICAPSIN 7-DEHYDROGENASE"/>
    <property type="match status" value="1"/>
</dbReference>
<dbReference type="PRINTS" id="PR00080">
    <property type="entry name" value="SDRFAMILY"/>
</dbReference>
<evidence type="ECO:0000313" key="5">
    <source>
        <dbReference type="Proteomes" id="UP001198182"/>
    </source>
</evidence>
<dbReference type="InterPro" id="IPR002347">
    <property type="entry name" value="SDR_fam"/>
</dbReference>
<protein>
    <submittedName>
        <fullName evidence="4">SDR family oxidoreductase</fullName>
    </submittedName>
</protein>